<dbReference type="Gene3D" id="3.30.420.210">
    <property type="entry name" value="SEP domain"/>
    <property type="match status" value="1"/>
</dbReference>
<evidence type="ECO:0000256" key="1">
    <source>
        <dbReference type="ARBA" id="ARBA00004245"/>
    </source>
</evidence>
<dbReference type="GeneID" id="68099092"/>
<comment type="function">
    <text evidence="5">May be involved in the reorganization of actin cytoskeleton mediated by RND1, RND2 and RND3. Promotes RHOA activation mediated by GNA12 and GNA13.</text>
</comment>
<evidence type="ECO:0000256" key="9">
    <source>
        <dbReference type="ARBA" id="ARBA00081109"/>
    </source>
</evidence>
<dbReference type="Proteomes" id="UP000816034">
    <property type="component" value="Unassembled WGS sequence"/>
</dbReference>
<keyword evidence="2" id="KW-0963">Cytoplasm</keyword>
<feature type="region of interest" description="Disordered" evidence="11">
    <location>
        <begin position="88"/>
        <end position="123"/>
    </location>
</feature>
<proteinExistence type="predicted"/>
<dbReference type="FunFam" id="3.30.420.210:FF:000003">
    <property type="entry name" value="UBX domain protein 11"/>
    <property type="match status" value="1"/>
</dbReference>
<dbReference type="InterPro" id="IPR036241">
    <property type="entry name" value="NSFL1C_SEP_dom_sf"/>
</dbReference>
<feature type="domain" description="SEP" evidence="12">
    <location>
        <begin position="277"/>
        <end position="341"/>
    </location>
</feature>
<feature type="coiled-coil region" evidence="10">
    <location>
        <begin position="158"/>
        <end position="185"/>
    </location>
</feature>
<evidence type="ECO:0000256" key="6">
    <source>
        <dbReference type="ARBA" id="ARBA00062345"/>
    </source>
</evidence>
<evidence type="ECO:0000256" key="7">
    <source>
        <dbReference type="ARBA" id="ARBA00073759"/>
    </source>
</evidence>
<protein>
    <recommendedName>
        <fullName evidence="7">UBX domain-containing protein 11</fullName>
    </recommendedName>
    <alternativeName>
        <fullName evidence="9">Socius</fullName>
    </alternativeName>
    <alternativeName>
        <fullName evidence="8">UBX domain-containing protein 5</fullName>
    </alternativeName>
</protein>
<dbReference type="PANTHER" id="PTHR23333">
    <property type="entry name" value="UBX DOMAIN CONTAINING PROTEIN"/>
    <property type="match status" value="1"/>
</dbReference>
<reference evidence="13 14" key="1">
    <citation type="journal article" date="2018" name="BMC Genomics">
        <title>The genome of Naegleria lovaniensis, the basis for a comparative approach to unravel pathogenicity factors of the human pathogenic amoeba N. fowleri.</title>
        <authorList>
            <person name="Liechti N."/>
            <person name="Schurch N."/>
            <person name="Bruggmann R."/>
            <person name="Wittwer M."/>
        </authorList>
    </citation>
    <scope>NUCLEOTIDE SEQUENCE [LARGE SCALE GENOMIC DNA]</scope>
    <source>
        <strain evidence="13 14">ATCC 30569</strain>
    </source>
</reference>
<dbReference type="SUPFAM" id="SSF102848">
    <property type="entry name" value="NSFL1 (p97 ATPase) cofactor p47, SEP domain"/>
    <property type="match status" value="1"/>
</dbReference>
<feature type="region of interest" description="Disordered" evidence="11">
    <location>
        <begin position="203"/>
        <end position="230"/>
    </location>
</feature>
<evidence type="ECO:0000256" key="10">
    <source>
        <dbReference type="SAM" id="Coils"/>
    </source>
</evidence>
<dbReference type="InterPro" id="IPR029071">
    <property type="entry name" value="Ubiquitin-like_domsf"/>
</dbReference>
<dbReference type="EMBL" id="PYSW02000028">
    <property type="protein sequence ID" value="KAG2379521.1"/>
    <property type="molecule type" value="Genomic_DNA"/>
</dbReference>
<evidence type="ECO:0000256" key="2">
    <source>
        <dbReference type="ARBA" id="ARBA00022490"/>
    </source>
</evidence>
<comment type="subcellular location">
    <subcellularLocation>
        <location evidence="1">Cytoplasm</location>
        <location evidence="1">Cytoskeleton</location>
    </subcellularLocation>
</comment>
<dbReference type="GO" id="GO:0043130">
    <property type="term" value="F:ubiquitin binding"/>
    <property type="evidence" value="ECO:0007669"/>
    <property type="project" value="TreeGrafter"/>
</dbReference>
<dbReference type="RefSeq" id="XP_044546783.1">
    <property type="nucleotide sequence ID" value="XM_044696520.1"/>
</dbReference>
<comment type="caution">
    <text evidence="13">The sequence shown here is derived from an EMBL/GenBank/DDBJ whole genome shotgun (WGS) entry which is preliminary data.</text>
</comment>
<name>A0AA88GN90_NAELO</name>
<evidence type="ECO:0000259" key="12">
    <source>
        <dbReference type="PROSITE" id="PS51399"/>
    </source>
</evidence>
<gene>
    <name evidence="13" type="ORF">C9374_006638</name>
</gene>
<evidence type="ECO:0000256" key="8">
    <source>
        <dbReference type="ARBA" id="ARBA00075811"/>
    </source>
</evidence>
<dbReference type="Gene3D" id="3.10.20.90">
    <property type="entry name" value="Phosphatidylinositol 3-kinase Catalytic Subunit, Chain A, domain 1"/>
    <property type="match status" value="1"/>
</dbReference>
<keyword evidence="14" id="KW-1185">Reference proteome</keyword>
<dbReference type="AlphaFoldDB" id="A0AA88GN90"/>
<evidence type="ECO:0000256" key="5">
    <source>
        <dbReference type="ARBA" id="ARBA00059434"/>
    </source>
</evidence>
<keyword evidence="4" id="KW-0206">Cytoskeleton</keyword>
<feature type="compositionally biased region" description="Polar residues" evidence="11">
    <location>
        <begin position="203"/>
        <end position="217"/>
    </location>
</feature>
<evidence type="ECO:0000313" key="14">
    <source>
        <dbReference type="Proteomes" id="UP000816034"/>
    </source>
</evidence>
<accession>A0AA88GN90</accession>
<keyword evidence="3 10" id="KW-0175">Coiled coil</keyword>
<sequence length="520" mass="58917">MSSSGFDNNNSHHNVNHNLIRKRSPNRNVGLNPASLDNSNVSASSRPSSGSSEKMLFNKNNLQLMSNNRKNLNSKILSKPSIIHSSVNSNLNGMGILAPRKNESKSRSNSPPKPIHINEDEDIPEKDDLTITLLSRLKKLEQTCSEQKILLTSRESTIKDLQDVIHKQKIQIEKQKKDLDQQQSTMNTMLRVLDDHDIKHPFNSSYKPVKNNTSSITPEVAVPSSVTPPQITDDDMGPHINMKLLEQRVQALNKMIDDEELMEVSKTNSNVKQLKQKPVSIVTFWKNGIVVDNGPFKPYKWQITKAFLTDILDGYFPYEFKEKHPDGVKLKIVDKTSEPFSKTVERSIGKSNYLKDNNSNIVSLDYLKYVEENGKPNAPLDKEKFLNLLPKQVVKNGKLIPIREDIEKVISGGNGDTKSSSTEKDSIVEIRDEDITTQQQVTSKDTCIIKLRSSSGQQFMVYISKHKTIRELRQLLLPYLSPNSSFRLKAIPNTFFDDESSTLETCKLYPKAILMILMQD</sequence>
<dbReference type="GO" id="GO:0005856">
    <property type="term" value="C:cytoskeleton"/>
    <property type="evidence" value="ECO:0007669"/>
    <property type="project" value="UniProtKB-SubCell"/>
</dbReference>
<evidence type="ECO:0000313" key="13">
    <source>
        <dbReference type="EMBL" id="KAG2379521.1"/>
    </source>
</evidence>
<dbReference type="PROSITE" id="PS51399">
    <property type="entry name" value="SEP"/>
    <property type="match status" value="1"/>
</dbReference>
<dbReference type="Pfam" id="PF08059">
    <property type="entry name" value="SEP"/>
    <property type="match status" value="1"/>
</dbReference>
<feature type="region of interest" description="Disordered" evidence="11">
    <location>
        <begin position="1"/>
        <end position="54"/>
    </location>
</feature>
<evidence type="ECO:0000256" key="3">
    <source>
        <dbReference type="ARBA" id="ARBA00023054"/>
    </source>
</evidence>
<organism evidence="13 14">
    <name type="scientific">Naegleria lovaniensis</name>
    <name type="common">Amoeba</name>
    <dbReference type="NCBI Taxonomy" id="51637"/>
    <lineage>
        <taxon>Eukaryota</taxon>
        <taxon>Discoba</taxon>
        <taxon>Heterolobosea</taxon>
        <taxon>Tetramitia</taxon>
        <taxon>Eutetramitia</taxon>
        <taxon>Vahlkampfiidae</taxon>
        <taxon>Naegleria</taxon>
    </lineage>
</organism>
<feature type="compositionally biased region" description="Low complexity" evidence="11">
    <location>
        <begin position="8"/>
        <end position="18"/>
    </location>
</feature>
<evidence type="ECO:0000256" key="11">
    <source>
        <dbReference type="SAM" id="MobiDB-lite"/>
    </source>
</evidence>
<dbReference type="PANTHER" id="PTHR23333:SF4">
    <property type="entry name" value="UBX DOMAIN-CONTAINING PROTEIN 11"/>
    <property type="match status" value="1"/>
</dbReference>
<feature type="compositionally biased region" description="Low complexity" evidence="11">
    <location>
        <begin position="39"/>
        <end position="52"/>
    </location>
</feature>
<dbReference type="SUPFAM" id="SSF54236">
    <property type="entry name" value="Ubiquitin-like"/>
    <property type="match status" value="1"/>
</dbReference>
<dbReference type="GO" id="GO:0043161">
    <property type="term" value="P:proteasome-mediated ubiquitin-dependent protein catabolic process"/>
    <property type="evidence" value="ECO:0007669"/>
    <property type="project" value="TreeGrafter"/>
</dbReference>
<dbReference type="InterPro" id="IPR012989">
    <property type="entry name" value="SEP_domain"/>
</dbReference>
<comment type="subunit">
    <text evidence="6">Interacts with GNA12, GNA13, RND1, RND2 and RND3.</text>
</comment>
<evidence type="ECO:0000256" key="4">
    <source>
        <dbReference type="ARBA" id="ARBA00023212"/>
    </source>
</evidence>